<dbReference type="EMBL" id="FN668650">
    <property type="protein sequence ID" value="CBK22587.2"/>
    <property type="molecule type" value="Genomic_DNA"/>
</dbReference>
<organism evidence="12">
    <name type="scientific">Blastocystis hominis</name>
    <dbReference type="NCBI Taxonomy" id="12968"/>
    <lineage>
        <taxon>Eukaryota</taxon>
        <taxon>Sar</taxon>
        <taxon>Stramenopiles</taxon>
        <taxon>Bigyra</taxon>
        <taxon>Opalozoa</taxon>
        <taxon>Opalinata</taxon>
        <taxon>Blastocystidae</taxon>
        <taxon>Blastocystis</taxon>
    </lineage>
</organism>
<dbReference type="InterPro" id="IPR014816">
    <property type="entry name" value="tRNA_MeTrfase_Gcd14"/>
</dbReference>
<dbReference type="PIRSF" id="PIRSF017269">
    <property type="entry name" value="GCD14"/>
    <property type="match status" value="1"/>
</dbReference>
<dbReference type="Pfam" id="PF14801">
    <property type="entry name" value="TrmI-like_N"/>
    <property type="match status" value="1"/>
</dbReference>
<evidence type="ECO:0000256" key="3">
    <source>
        <dbReference type="ARBA" id="ARBA00022603"/>
    </source>
</evidence>
<dbReference type="GO" id="GO:0030488">
    <property type="term" value="P:tRNA methylation"/>
    <property type="evidence" value="ECO:0007669"/>
    <property type="project" value="InterPro"/>
</dbReference>
<dbReference type="GO" id="GO:0031515">
    <property type="term" value="C:tRNA (m1A) methyltransferase complex"/>
    <property type="evidence" value="ECO:0007669"/>
    <property type="project" value="UniProtKB-UniRule"/>
</dbReference>
<comment type="catalytic activity">
    <reaction evidence="8">
        <text>adenosine(58) in tRNA + S-adenosyl-L-methionine = N(1)-methyladenosine(58) in tRNA + S-adenosyl-L-homocysteine + H(+)</text>
        <dbReference type="Rhea" id="RHEA:43152"/>
        <dbReference type="Rhea" id="RHEA-COMP:10365"/>
        <dbReference type="Rhea" id="RHEA-COMP:10366"/>
        <dbReference type="ChEBI" id="CHEBI:15378"/>
        <dbReference type="ChEBI" id="CHEBI:57856"/>
        <dbReference type="ChEBI" id="CHEBI:59789"/>
        <dbReference type="ChEBI" id="CHEBI:74411"/>
        <dbReference type="ChEBI" id="CHEBI:74491"/>
        <dbReference type="EC" id="2.1.1.220"/>
    </reaction>
</comment>
<evidence type="ECO:0000313" key="13">
    <source>
        <dbReference type="Proteomes" id="UP000008312"/>
    </source>
</evidence>
<feature type="compositionally biased region" description="Low complexity" evidence="10">
    <location>
        <begin position="270"/>
        <end position="287"/>
    </location>
</feature>
<evidence type="ECO:0000256" key="1">
    <source>
        <dbReference type="ARBA" id="ARBA00004123"/>
    </source>
</evidence>
<dbReference type="Gene3D" id="3.10.330.20">
    <property type="match status" value="1"/>
</dbReference>
<dbReference type="Pfam" id="PF08704">
    <property type="entry name" value="GCD14"/>
    <property type="match status" value="1"/>
</dbReference>
<dbReference type="GeneID" id="24919837"/>
<keyword evidence="4 8" id="KW-0808">Transferase</keyword>
<dbReference type="EC" id="2.1.1.220" evidence="2 8"/>
<evidence type="ECO:0000256" key="10">
    <source>
        <dbReference type="SAM" id="MobiDB-lite"/>
    </source>
</evidence>
<evidence type="ECO:0000256" key="6">
    <source>
        <dbReference type="ARBA" id="ARBA00022694"/>
    </source>
</evidence>
<reference evidence="12" key="1">
    <citation type="submission" date="2010-02" db="EMBL/GenBank/DDBJ databases">
        <title>Sequencing and annotation of the Blastocystis hominis genome.</title>
        <authorList>
            <person name="Wincker P."/>
        </authorList>
    </citation>
    <scope>NUCLEOTIDE SEQUENCE</scope>
    <source>
        <strain evidence="12">Singapore isolate B</strain>
    </source>
</reference>
<dbReference type="PROSITE" id="PS51620">
    <property type="entry name" value="SAM_TRM61"/>
    <property type="match status" value="1"/>
</dbReference>
<keyword evidence="3 8" id="KW-0489">Methyltransferase</keyword>
<dbReference type="InterPro" id="IPR029063">
    <property type="entry name" value="SAM-dependent_MTases_sf"/>
</dbReference>
<feature type="compositionally biased region" description="Basic and acidic residues" evidence="10">
    <location>
        <begin position="303"/>
        <end position="332"/>
    </location>
</feature>
<comment type="similarity">
    <text evidence="8">Belongs to the class I-like SAM-binding methyltransferase superfamily. TRM61 family.</text>
</comment>
<evidence type="ECO:0000256" key="8">
    <source>
        <dbReference type="PIRNR" id="PIRNR017269"/>
    </source>
</evidence>
<dbReference type="OMA" id="RITRICC"/>
<dbReference type="Proteomes" id="UP000008312">
    <property type="component" value="Unassembled WGS sequence"/>
</dbReference>
<gene>
    <name evidence="12" type="ORF">GSBLH_T00002692001</name>
</gene>
<evidence type="ECO:0000313" key="12">
    <source>
        <dbReference type="EMBL" id="CBK22587.2"/>
    </source>
</evidence>
<feature type="region of interest" description="Disordered" evidence="10">
    <location>
        <begin position="255"/>
        <end position="353"/>
    </location>
</feature>
<feature type="binding site" evidence="9">
    <location>
        <position position="134"/>
    </location>
    <ligand>
        <name>S-adenosyl-L-methionine</name>
        <dbReference type="ChEBI" id="CHEBI:59789"/>
    </ligand>
</feature>
<dbReference type="GO" id="GO:0160107">
    <property type="term" value="F:tRNA (adenine(58)-N1)-methyltransferase activity"/>
    <property type="evidence" value="ECO:0007669"/>
    <property type="project" value="UniProtKB-EC"/>
</dbReference>
<protein>
    <recommendedName>
        <fullName evidence="2 8">tRNA (adenine(58)-N(1))-methyltransferase</fullName>
        <ecNumber evidence="2 8">2.1.1.220</ecNumber>
    </recommendedName>
</protein>
<feature type="binding site" evidence="9">
    <location>
        <position position="192"/>
    </location>
    <ligand>
        <name>S-adenosyl-L-methionine</name>
        <dbReference type="ChEBI" id="CHEBI:59789"/>
    </ligand>
</feature>
<dbReference type="InParanoid" id="D8M3W4"/>
<dbReference type="PANTHER" id="PTHR12133">
    <property type="entry name" value="TRNA (ADENINE(58)-N(1))-METHYLTRANSFERASE"/>
    <property type="match status" value="1"/>
</dbReference>
<feature type="binding site" evidence="9">
    <location>
        <begin position="113"/>
        <end position="116"/>
    </location>
    <ligand>
        <name>S-adenosyl-L-methionine</name>
        <dbReference type="ChEBI" id="CHEBI:59789"/>
    </ligand>
</feature>
<feature type="domain" description="tRNA (adenine(58)-N(1))-methyltransferase catalytic subunit TRM61 C-terminal" evidence="11">
    <location>
        <begin position="63"/>
        <end position="296"/>
    </location>
</feature>
<keyword evidence="13" id="KW-1185">Reference proteome</keyword>
<dbReference type="FunCoup" id="D8M3W4">
    <property type="interactions" value="184"/>
</dbReference>
<keyword evidence="7" id="KW-0539">Nucleus</keyword>
<keyword evidence="5 8" id="KW-0949">S-adenosyl-L-methionine</keyword>
<dbReference type="CDD" id="cd02440">
    <property type="entry name" value="AdoMet_MTases"/>
    <property type="match status" value="1"/>
</dbReference>
<dbReference type="AlphaFoldDB" id="D8M3W4"/>
<evidence type="ECO:0000256" key="7">
    <source>
        <dbReference type="ARBA" id="ARBA00023242"/>
    </source>
</evidence>
<dbReference type="PANTHER" id="PTHR12133:SF2">
    <property type="entry name" value="TRNA (ADENINE(58)-N(1))-METHYLTRANSFERASE CATALYTIC SUBUNIT TRMT61A"/>
    <property type="match status" value="1"/>
</dbReference>
<dbReference type="OrthoDB" id="1925287at2759"/>
<dbReference type="InterPro" id="IPR049470">
    <property type="entry name" value="TRM61_C"/>
</dbReference>
<feature type="compositionally biased region" description="Acidic residues" evidence="10">
    <location>
        <begin position="333"/>
        <end position="343"/>
    </location>
</feature>
<evidence type="ECO:0000256" key="2">
    <source>
        <dbReference type="ARBA" id="ARBA00012796"/>
    </source>
</evidence>
<dbReference type="Gene3D" id="3.40.50.150">
    <property type="entry name" value="Vaccinia Virus protein VP39"/>
    <property type="match status" value="1"/>
</dbReference>
<dbReference type="RefSeq" id="XP_012896635.1">
    <property type="nucleotide sequence ID" value="XM_013041181.1"/>
</dbReference>
<evidence type="ECO:0000256" key="5">
    <source>
        <dbReference type="ARBA" id="ARBA00022691"/>
    </source>
</evidence>
<dbReference type="GO" id="GO:0005634">
    <property type="term" value="C:nucleus"/>
    <property type="evidence" value="ECO:0007669"/>
    <property type="project" value="UniProtKB-SubCell"/>
</dbReference>
<sequence>MFIAHKRVAAEGDFVFLFERKDSIIPVFLKHGEKYQCILGAFLHDDMIGKEFGSIITSQTGNKYLYMLRPTAEMWSGSMKTRTQIIFALDASVIIFNLFIKPGSRVVESGTGSGALSTDIARVLSPIGHLFTFEYNEMRATEARAEFERNGLSDIISVFHRDAYTDGFVVHDESNEKLCVDAEHPVDAVFLDLPKPYNAIKHACEVLKYNGRICCFSPCIEQVQENCRTLRENKFELIETMEVLVRQYELNSIDNNNSYTTRNRNRERNAAAAKAKGKGSEASAMETESNKEEGEGNNAEVNESEKMESKGSVKREEPEEARENEGEEKPQEKEEEEEEEEEQNQGPTLFVPSKNVMESLSSMILSKGEHIGRGHTAYLTFATKL</sequence>
<dbReference type="SUPFAM" id="SSF53335">
    <property type="entry name" value="S-adenosyl-L-methionine-dependent methyltransferases"/>
    <property type="match status" value="1"/>
</dbReference>
<keyword evidence="6 8" id="KW-0819">tRNA processing</keyword>
<accession>D8M3W4</accession>
<evidence type="ECO:0000259" key="11">
    <source>
        <dbReference type="Pfam" id="PF08704"/>
    </source>
</evidence>
<name>D8M3W4_BLAHO</name>
<proteinExistence type="inferred from homology"/>
<evidence type="ECO:0000256" key="4">
    <source>
        <dbReference type="ARBA" id="ARBA00022679"/>
    </source>
</evidence>
<evidence type="ECO:0000256" key="9">
    <source>
        <dbReference type="PIRSR" id="PIRSR017269-1"/>
    </source>
</evidence>
<comment type="subcellular location">
    <subcellularLocation>
        <location evidence="1">Nucleus</location>
    </subcellularLocation>
</comment>